<dbReference type="Proteomes" id="UP001295444">
    <property type="component" value="Chromosome 08"/>
</dbReference>
<keyword evidence="3" id="KW-1185">Reference proteome</keyword>
<reference evidence="2" key="1">
    <citation type="submission" date="2022-03" db="EMBL/GenBank/DDBJ databases">
        <authorList>
            <person name="Alioto T."/>
            <person name="Alioto T."/>
            <person name="Gomez Garrido J."/>
        </authorList>
    </citation>
    <scope>NUCLEOTIDE SEQUENCE</scope>
</reference>
<feature type="region of interest" description="Disordered" evidence="1">
    <location>
        <begin position="102"/>
        <end position="138"/>
    </location>
</feature>
<evidence type="ECO:0000313" key="3">
    <source>
        <dbReference type="Proteomes" id="UP001295444"/>
    </source>
</evidence>
<proteinExistence type="predicted"/>
<dbReference type="AlphaFoldDB" id="A0AAD1WLY7"/>
<accession>A0AAD1WLY7</accession>
<name>A0AAD1WLY7_PELCU</name>
<organism evidence="2 3">
    <name type="scientific">Pelobates cultripes</name>
    <name type="common">Western spadefoot toad</name>
    <dbReference type="NCBI Taxonomy" id="61616"/>
    <lineage>
        <taxon>Eukaryota</taxon>
        <taxon>Metazoa</taxon>
        <taxon>Chordata</taxon>
        <taxon>Craniata</taxon>
        <taxon>Vertebrata</taxon>
        <taxon>Euteleostomi</taxon>
        <taxon>Amphibia</taxon>
        <taxon>Batrachia</taxon>
        <taxon>Anura</taxon>
        <taxon>Pelobatoidea</taxon>
        <taxon>Pelobatidae</taxon>
        <taxon>Pelobates</taxon>
    </lineage>
</organism>
<feature type="compositionally biased region" description="Polar residues" evidence="1">
    <location>
        <begin position="102"/>
        <end position="127"/>
    </location>
</feature>
<sequence length="211" mass="23530">MSAEPKCKPGRKAQTRRSAPKWRTARNNEDKQRRIHQVLQGTPNGRASWRTTQAPTTGQQHTLSGNKHRQVLASRKTKGGKRGKSPRAPVAMNHAILPHEPSQTAAAQKLQPQTSTSETADPTTQGDTPHRDPRQPLHREDRGLHRKYLHHEPQKQASRSAQGSEKSITGLCYRVPCGLICPLTRLGTGKQWTLFLDSKVDTKTLLLSCTH</sequence>
<dbReference type="EMBL" id="OW240919">
    <property type="protein sequence ID" value="CAH2312744.1"/>
    <property type="molecule type" value="Genomic_DNA"/>
</dbReference>
<feature type="region of interest" description="Disordered" evidence="1">
    <location>
        <begin position="1"/>
        <end position="88"/>
    </location>
</feature>
<gene>
    <name evidence="2" type="ORF">PECUL_23A009243</name>
</gene>
<evidence type="ECO:0000256" key="1">
    <source>
        <dbReference type="SAM" id="MobiDB-lite"/>
    </source>
</evidence>
<feature type="compositionally biased region" description="Basic residues" evidence="1">
    <location>
        <begin position="8"/>
        <end position="24"/>
    </location>
</feature>
<protein>
    <submittedName>
        <fullName evidence="2">Uncharacterized protein</fullName>
    </submittedName>
</protein>
<evidence type="ECO:0000313" key="2">
    <source>
        <dbReference type="EMBL" id="CAH2312744.1"/>
    </source>
</evidence>
<feature type="compositionally biased region" description="Polar residues" evidence="1">
    <location>
        <begin position="39"/>
        <end position="65"/>
    </location>
</feature>
<feature type="compositionally biased region" description="Basic residues" evidence="1">
    <location>
        <begin position="66"/>
        <end position="85"/>
    </location>
</feature>
<feature type="compositionally biased region" description="Basic and acidic residues" evidence="1">
    <location>
        <begin position="128"/>
        <end position="138"/>
    </location>
</feature>